<organism evidence="1 2">
    <name type="scientific">Mycena indigotica</name>
    <dbReference type="NCBI Taxonomy" id="2126181"/>
    <lineage>
        <taxon>Eukaryota</taxon>
        <taxon>Fungi</taxon>
        <taxon>Dikarya</taxon>
        <taxon>Basidiomycota</taxon>
        <taxon>Agaricomycotina</taxon>
        <taxon>Agaricomycetes</taxon>
        <taxon>Agaricomycetidae</taxon>
        <taxon>Agaricales</taxon>
        <taxon>Marasmiineae</taxon>
        <taxon>Mycenaceae</taxon>
        <taxon>Mycena</taxon>
    </lineage>
</organism>
<proteinExistence type="predicted"/>
<dbReference type="RefSeq" id="XP_037216617.1">
    <property type="nucleotide sequence ID" value="XM_037367223.1"/>
</dbReference>
<dbReference type="Proteomes" id="UP000636479">
    <property type="component" value="Unassembled WGS sequence"/>
</dbReference>
<dbReference type="EMBL" id="JACAZF010000009">
    <property type="protein sequence ID" value="KAF7295254.1"/>
    <property type="molecule type" value="Genomic_DNA"/>
</dbReference>
<protein>
    <submittedName>
        <fullName evidence="1">Uncharacterized protein</fullName>
    </submittedName>
</protein>
<accession>A0A8H6W0U4</accession>
<comment type="caution">
    <text evidence="1">The sequence shown here is derived from an EMBL/GenBank/DDBJ whole genome shotgun (WGS) entry which is preliminary data.</text>
</comment>
<evidence type="ECO:0000313" key="1">
    <source>
        <dbReference type="EMBL" id="KAF7295254.1"/>
    </source>
</evidence>
<name>A0A8H6W0U4_9AGAR</name>
<sequence length="163" mass="18079">MTSYCPSCYKPKCQSYWQKTVFICVATRHHWHQIPPNAASTAIEGYGSQIVQPKSLTGHVVLGYYKISDFSPPAPNIFQEICAATFITSYTTVCENRRRGITCRTFVLSVLSELCARGHIAWQKASSISSFVESLERVIRDHSIRADCSNGGMTITDCGSTLS</sequence>
<gene>
    <name evidence="1" type="ORF">MIND_01064300</name>
</gene>
<evidence type="ECO:0000313" key="2">
    <source>
        <dbReference type="Proteomes" id="UP000636479"/>
    </source>
</evidence>
<dbReference type="GeneID" id="59349739"/>
<dbReference type="AlphaFoldDB" id="A0A8H6W0U4"/>
<reference evidence="1" key="1">
    <citation type="submission" date="2020-05" db="EMBL/GenBank/DDBJ databases">
        <title>Mycena genomes resolve the evolution of fungal bioluminescence.</title>
        <authorList>
            <person name="Tsai I.J."/>
        </authorList>
    </citation>
    <scope>NUCLEOTIDE SEQUENCE</scope>
    <source>
        <strain evidence="1">171206Taipei</strain>
    </source>
</reference>
<keyword evidence="2" id="KW-1185">Reference proteome</keyword>
<dbReference type="OrthoDB" id="2603374at2759"/>